<accession>A0ABX7P3Y3</accession>
<gene>
    <name evidence="3" type="ORF">JY651_09790</name>
</gene>
<dbReference type="PROSITE" id="PS51257">
    <property type="entry name" value="PROKAR_LIPOPROTEIN"/>
    <property type="match status" value="1"/>
</dbReference>
<dbReference type="RefSeq" id="WP_206726749.1">
    <property type="nucleotide sequence ID" value="NZ_CP071090.1"/>
</dbReference>
<evidence type="ECO:0000313" key="3">
    <source>
        <dbReference type="EMBL" id="QSQ25193.1"/>
    </source>
</evidence>
<dbReference type="Proteomes" id="UP000662747">
    <property type="component" value="Chromosome"/>
</dbReference>
<feature type="chain" id="PRO_5046366107" description="VWA7 N-terminal domain-containing protein" evidence="1">
    <location>
        <begin position="21"/>
        <end position="283"/>
    </location>
</feature>
<evidence type="ECO:0000313" key="4">
    <source>
        <dbReference type="Proteomes" id="UP000662747"/>
    </source>
</evidence>
<organism evidence="3 4">
    <name type="scientific">Pyxidicoccus parkwayensis</name>
    <dbReference type="NCBI Taxonomy" id="2813578"/>
    <lineage>
        <taxon>Bacteria</taxon>
        <taxon>Pseudomonadati</taxon>
        <taxon>Myxococcota</taxon>
        <taxon>Myxococcia</taxon>
        <taxon>Myxococcales</taxon>
        <taxon>Cystobacterineae</taxon>
        <taxon>Myxococcaceae</taxon>
        <taxon>Pyxidicoccus</taxon>
    </lineage>
</organism>
<name>A0ABX7P3Y3_9BACT</name>
<evidence type="ECO:0000259" key="2">
    <source>
        <dbReference type="Pfam" id="PF25107"/>
    </source>
</evidence>
<keyword evidence="4" id="KW-1185">Reference proteome</keyword>
<reference evidence="3 4" key="1">
    <citation type="submission" date="2021-02" db="EMBL/GenBank/DDBJ databases">
        <title>De Novo genome assembly of isolated myxobacteria.</title>
        <authorList>
            <person name="Stevens D.C."/>
        </authorList>
    </citation>
    <scope>NUCLEOTIDE SEQUENCE [LARGE SCALE GENOMIC DNA]</scope>
    <source>
        <strain evidence="4">SCPEA02</strain>
    </source>
</reference>
<protein>
    <recommendedName>
        <fullName evidence="2">VWA7 N-terminal domain-containing protein</fullName>
    </recommendedName>
</protein>
<dbReference type="InterPro" id="IPR056862">
    <property type="entry name" value="VWA7_N"/>
</dbReference>
<dbReference type="Pfam" id="PF25107">
    <property type="entry name" value="VWA7_N"/>
    <property type="match status" value="1"/>
</dbReference>
<keyword evidence="1" id="KW-0732">Signal</keyword>
<dbReference type="EMBL" id="CP071090">
    <property type="protein sequence ID" value="QSQ25193.1"/>
    <property type="molecule type" value="Genomic_DNA"/>
</dbReference>
<feature type="domain" description="VWA7 N-terminal" evidence="2">
    <location>
        <begin position="82"/>
        <end position="162"/>
    </location>
</feature>
<proteinExistence type="predicted"/>
<feature type="signal peptide" evidence="1">
    <location>
        <begin position="1"/>
        <end position="20"/>
    </location>
</feature>
<sequence length="283" mass="31827">MSRHMCIAIALILMSCSRNPSSLSGNVADPSQPKPHELKDDWQGLNQTVGQDSQRVWSYRSGSEFGLKDHTAIAEKSSRCSEELVSAQYRQDILKQFDASAHFDNCAFESTLAYIEDELSRADKLLTAPKDPTRAAHKAMSHLGRVLHALQDFYAHSNWVELQYAQEVPFSPASLVVPVWEESGRMRINQTSGLVSGTVWWNGPKRCGKDVPSHEEMNKDGLKSKRGREELSRWERSSYGVALELAEHATGSFLAWAYAKWPVLEQACGNDLYIVQTSDRRPE</sequence>
<evidence type="ECO:0000256" key="1">
    <source>
        <dbReference type="SAM" id="SignalP"/>
    </source>
</evidence>